<dbReference type="GO" id="GO:0005524">
    <property type="term" value="F:ATP binding"/>
    <property type="evidence" value="ECO:0007669"/>
    <property type="project" value="UniProtKB-KW"/>
</dbReference>
<dbReference type="RefSeq" id="WP_109429897.1">
    <property type="nucleotide sequence ID" value="NZ_MPDK01000004.1"/>
</dbReference>
<dbReference type="SMART" id="SM00388">
    <property type="entry name" value="HisKA"/>
    <property type="match status" value="1"/>
</dbReference>
<evidence type="ECO:0000256" key="2">
    <source>
        <dbReference type="ARBA" id="ARBA00004370"/>
    </source>
</evidence>
<dbReference type="SMART" id="SM00387">
    <property type="entry name" value="HATPase_c"/>
    <property type="match status" value="1"/>
</dbReference>
<keyword evidence="8" id="KW-0418">Kinase</keyword>
<comment type="caution">
    <text evidence="15">The sequence shown here is derived from an EMBL/GenBank/DDBJ whole genome shotgun (WGS) entry which is preliminary data.</text>
</comment>
<dbReference type="GO" id="GO:0000155">
    <property type="term" value="F:phosphorelay sensor kinase activity"/>
    <property type="evidence" value="ECO:0007669"/>
    <property type="project" value="InterPro"/>
</dbReference>
<evidence type="ECO:0000313" key="16">
    <source>
        <dbReference type="Proteomes" id="UP000245380"/>
    </source>
</evidence>
<dbReference type="PRINTS" id="PR00344">
    <property type="entry name" value="BCTRLSENSOR"/>
</dbReference>
<dbReference type="Gene3D" id="1.10.287.130">
    <property type="match status" value="1"/>
</dbReference>
<dbReference type="CDD" id="cd00082">
    <property type="entry name" value="HisKA"/>
    <property type="match status" value="1"/>
</dbReference>
<evidence type="ECO:0000313" key="15">
    <source>
        <dbReference type="EMBL" id="PWI58394.1"/>
    </source>
</evidence>
<keyword evidence="16" id="KW-1185">Reference proteome</keyword>
<organism evidence="15 16">
    <name type="scientific">Sulfoacidibacillus thermotolerans</name>
    <name type="common">Acidibacillus sulfuroxidans</name>
    <dbReference type="NCBI Taxonomy" id="1765684"/>
    <lineage>
        <taxon>Bacteria</taxon>
        <taxon>Bacillati</taxon>
        <taxon>Bacillota</taxon>
        <taxon>Bacilli</taxon>
        <taxon>Bacillales</taxon>
        <taxon>Alicyclobacillaceae</taxon>
        <taxon>Sulfoacidibacillus</taxon>
    </lineage>
</organism>
<evidence type="ECO:0000256" key="7">
    <source>
        <dbReference type="ARBA" id="ARBA00022741"/>
    </source>
</evidence>
<name>A0A2U3DAT5_SULT2</name>
<proteinExistence type="predicted"/>
<evidence type="ECO:0000256" key="5">
    <source>
        <dbReference type="ARBA" id="ARBA00022679"/>
    </source>
</evidence>
<feature type="transmembrane region" description="Helical" evidence="13">
    <location>
        <begin position="27"/>
        <end position="50"/>
    </location>
</feature>
<evidence type="ECO:0000256" key="13">
    <source>
        <dbReference type="SAM" id="Phobius"/>
    </source>
</evidence>
<dbReference type="InterPro" id="IPR003594">
    <property type="entry name" value="HATPase_dom"/>
</dbReference>
<keyword evidence="6 13" id="KW-0812">Transmembrane</keyword>
<evidence type="ECO:0000259" key="14">
    <source>
        <dbReference type="PROSITE" id="PS50109"/>
    </source>
</evidence>
<dbReference type="GO" id="GO:0005886">
    <property type="term" value="C:plasma membrane"/>
    <property type="evidence" value="ECO:0007669"/>
    <property type="project" value="TreeGrafter"/>
</dbReference>
<evidence type="ECO:0000256" key="6">
    <source>
        <dbReference type="ARBA" id="ARBA00022692"/>
    </source>
</evidence>
<feature type="domain" description="Histidine kinase" evidence="14">
    <location>
        <begin position="217"/>
        <end position="444"/>
    </location>
</feature>
<dbReference type="OrthoDB" id="9813151at2"/>
<dbReference type="Pfam" id="PF02518">
    <property type="entry name" value="HATPase_c"/>
    <property type="match status" value="1"/>
</dbReference>
<keyword evidence="12 13" id="KW-0472">Membrane</keyword>
<dbReference type="EC" id="2.7.13.3" evidence="3"/>
<gene>
    <name evidence="15" type="ORF">BM613_04055</name>
</gene>
<dbReference type="PANTHER" id="PTHR45436">
    <property type="entry name" value="SENSOR HISTIDINE KINASE YKOH"/>
    <property type="match status" value="1"/>
</dbReference>
<keyword evidence="5" id="KW-0808">Transferase</keyword>
<feature type="transmembrane region" description="Helical" evidence="13">
    <location>
        <begin position="174"/>
        <end position="196"/>
    </location>
</feature>
<keyword evidence="11" id="KW-0902">Two-component regulatory system</keyword>
<evidence type="ECO:0000256" key="8">
    <source>
        <dbReference type="ARBA" id="ARBA00022777"/>
    </source>
</evidence>
<dbReference type="InterPro" id="IPR004358">
    <property type="entry name" value="Sig_transdc_His_kin-like_C"/>
</dbReference>
<dbReference type="InterPro" id="IPR005467">
    <property type="entry name" value="His_kinase_dom"/>
</dbReference>
<dbReference type="InterPro" id="IPR050428">
    <property type="entry name" value="TCS_sensor_his_kinase"/>
</dbReference>
<comment type="subcellular location">
    <subcellularLocation>
        <location evidence="2">Membrane</location>
    </subcellularLocation>
</comment>
<dbReference type="EMBL" id="MPDK01000004">
    <property type="protein sequence ID" value="PWI58394.1"/>
    <property type="molecule type" value="Genomic_DNA"/>
</dbReference>
<evidence type="ECO:0000256" key="11">
    <source>
        <dbReference type="ARBA" id="ARBA00023012"/>
    </source>
</evidence>
<dbReference type="Pfam" id="PF00512">
    <property type="entry name" value="HisKA"/>
    <property type="match status" value="1"/>
</dbReference>
<dbReference type="InterPro" id="IPR003661">
    <property type="entry name" value="HisK_dim/P_dom"/>
</dbReference>
<dbReference type="AlphaFoldDB" id="A0A2U3DAT5"/>
<dbReference type="FunFam" id="1.10.287.130:FF:000001">
    <property type="entry name" value="Two-component sensor histidine kinase"/>
    <property type="match status" value="1"/>
</dbReference>
<dbReference type="PROSITE" id="PS50109">
    <property type="entry name" value="HIS_KIN"/>
    <property type="match status" value="1"/>
</dbReference>
<dbReference type="SUPFAM" id="SSF47384">
    <property type="entry name" value="Homodimeric domain of signal transducing histidine kinase"/>
    <property type="match status" value="1"/>
</dbReference>
<dbReference type="Proteomes" id="UP000245380">
    <property type="component" value="Unassembled WGS sequence"/>
</dbReference>
<dbReference type="InterPro" id="IPR036097">
    <property type="entry name" value="HisK_dim/P_sf"/>
</dbReference>
<sequence>MSLDSDRARNRLSASDKGLMRRQRLRLAVVNMVVLSFIWSALSIFVYFVLQAETLRAEHARLAFFAEQVADQAYHSEHFVPKQLHPSDEDVLYALWKKQGSRYQLLQAVMNSQRLVQTLQPDGTKIYAKEQYRGLYFDGEHYQLLVQNYTIRGSQFLVQVLDDIGPEEGVMRRLGILFVIGGALGLLLSVLGAYILGRWTLRPLMAARLREQEFVADVSHELRTPLSVLQTHLELLLRHIDNENQTLLHDIEPIYKETKRMRRLVDDLLDLARMDAGEVATIRTRVHVSEVCLEVLELYEPLYVQKGIHFSYQVPQGIYVLGDAGRIRQLLFILLDNAYKYTERGEVSLHLETRGHLVELVIRDTGIGIAPEWLPRITERFVRGEFARTRVEKGDNGVDSVSAMSTGLGLAIAKRIVLAMQGKWHIASNLGVGTEITLRFPLERM</sequence>
<evidence type="ECO:0000256" key="12">
    <source>
        <dbReference type="ARBA" id="ARBA00023136"/>
    </source>
</evidence>
<keyword evidence="4" id="KW-0597">Phosphoprotein</keyword>
<dbReference type="PANTHER" id="PTHR45436:SF5">
    <property type="entry name" value="SENSOR HISTIDINE KINASE TRCS"/>
    <property type="match status" value="1"/>
</dbReference>
<evidence type="ECO:0000256" key="4">
    <source>
        <dbReference type="ARBA" id="ARBA00022553"/>
    </source>
</evidence>
<keyword evidence="10 13" id="KW-1133">Transmembrane helix</keyword>
<evidence type="ECO:0000256" key="1">
    <source>
        <dbReference type="ARBA" id="ARBA00000085"/>
    </source>
</evidence>
<dbReference type="InterPro" id="IPR036890">
    <property type="entry name" value="HATPase_C_sf"/>
</dbReference>
<keyword evidence="9" id="KW-0067">ATP-binding</keyword>
<keyword evidence="7" id="KW-0547">Nucleotide-binding</keyword>
<evidence type="ECO:0000256" key="3">
    <source>
        <dbReference type="ARBA" id="ARBA00012438"/>
    </source>
</evidence>
<dbReference type="SUPFAM" id="SSF55874">
    <property type="entry name" value="ATPase domain of HSP90 chaperone/DNA topoisomerase II/histidine kinase"/>
    <property type="match status" value="1"/>
</dbReference>
<reference evidence="15 16" key="1">
    <citation type="submission" date="2016-11" db="EMBL/GenBank/DDBJ databases">
        <title>Comparative genomics of Acidibacillus ferroxidans species.</title>
        <authorList>
            <person name="Oliveira G."/>
            <person name="Nunes G."/>
            <person name="Oliveira R."/>
            <person name="Araujo F."/>
            <person name="Salim A."/>
            <person name="Scholte L."/>
            <person name="Morais D."/>
            <person name="Nancucheo I."/>
            <person name="Johnson D.B."/>
            <person name="Grail B."/>
            <person name="Bittencourt J."/>
            <person name="Valadares R."/>
        </authorList>
    </citation>
    <scope>NUCLEOTIDE SEQUENCE [LARGE SCALE GENOMIC DNA]</scope>
    <source>
        <strain evidence="15 16">Y002</strain>
    </source>
</reference>
<protein>
    <recommendedName>
        <fullName evidence="3">histidine kinase</fullName>
        <ecNumber evidence="3">2.7.13.3</ecNumber>
    </recommendedName>
</protein>
<evidence type="ECO:0000256" key="10">
    <source>
        <dbReference type="ARBA" id="ARBA00022989"/>
    </source>
</evidence>
<evidence type="ECO:0000256" key="9">
    <source>
        <dbReference type="ARBA" id="ARBA00022840"/>
    </source>
</evidence>
<dbReference type="Gene3D" id="3.30.565.10">
    <property type="entry name" value="Histidine kinase-like ATPase, C-terminal domain"/>
    <property type="match status" value="1"/>
</dbReference>
<accession>A0A2U3DAT5</accession>
<comment type="catalytic activity">
    <reaction evidence="1">
        <text>ATP + protein L-histidine = ADP + protein N-phospho-L-histidine.</text>
        <dbReference type="EC" id="2.7.13.3"/>
    </reaction>
</comment>